<dbReference type="Proteomes" id="UP001470230">
    <property type="component" value="Unassembled WGS sequence"/>
</dbReference>
<comment type="subcellular location">
    <subcellularLocation>
        <location evidence="1">Nucleus</location>
    </subcellularLocation>
</comment>
<name>A0ABR2JU54_9EUKA</name>
<reference evidence="5 6" key="1">
    <citation type="submission" date="2024-04" db="EMBL/GenBank/DDBJ databases">
        <title>Tritrichomonas musculus Genome.</title>
        <authorList>
            <person name="Alves-Ferreira E."/>
            <person name="Grigg M."/>
            <person name="Lorenzi H."/>
            <person name="Galac M."/>
        </authorList>
    </citation>
    <scope>NUCLEOTIDE SEQUENCE [LARGE SCALE GENOMIC DNA]</scope>
    <source>
        <strain evidence="5 6">EAF2021</strain>
    </source>
</reference>
<keyword evidence="6" id="KW-1185">Reference proteome</keyword>
<dbReference type="PANTHER" id="PTHR21277">
    <property type="entry name" value="TRANSCRIPTIONAL ADAPTER 1"/>
    <property type="match status" value="1"/>
</dbReference>
<dbReference type="EMBL" id="JAPFFF010000009">
    <property type="protein sequence ID" value="KAK8882386.1"/>
    <property type="molecule type" value="Genomic_DNA"/>
</dbReference>
<evidence type="ECO:0000256" key="2">
    <source>
        <dbReference type="ARBA" id="ARBA00023015"/>
    </source>
</evidence>
<keyword evidence="3" id="KW-0804">Transcription</keyword>
<evidence type="ECO:0000256" key="4">
    <source>
        <dbReference type="ARBA" id="ARBA00023242"/>
    </source>
</evidence>
<sequence>MSLSRKSKGSQVNTCSSFTQQQLNKSGEIYSKRKDINQIKANLQKLVSSQEYWSTLAKFIHGGCSKQNFDEAMATYLPNHKSRKLHNELIRAILFNAHFSAIPPPEYANFDRKQIITKDRKQRQILNASPNIGEMRSYHSLSSADLRHIPTIIQLSSRLSQTKSIQVDDDALTLLFLELKKYILTILQQSVSLSNKSFMNSNTTIILPATVLHVIKMNPNLSSILTPSTISKFQLSST</sequence>
<organism evidence="5 6">
    <name type="scientific">Tritrichomonas musculus</name>
    <dbReference type="NCBI Taxonomy" id="1915356"/>
    <lineage>
        <taxon>Eukaryota</taxon>
        <taxon>Metamonada</taxon>
        <taxon>Parabasalia</taxon>
        <taxon>Tritrichomonadida</taxon>
        <taxon>Tritrichomonadidae</taxon>
        <taxon>Tritrichomonas</taxon>
    </lineage>
</organism>
<keyword evidence="4" id="KW-0539">Nucleus</keyword>
<dbReference type="Pfam" id="PF12767">
    <property type="entry name" value="SAGA-Tad1"/>
    <property type="match status" value="1"/>
</dbReference>
<accession>A0ABR2JU54</accession>
<evidence type="ECO:0000313" key="5">
    <source>
        <dbReference type="EMBL" id="KAK8882386.1"/>
    </source>
</evidence>
<dbReference type="InterPro" id="IPR024738">
    <property type="entry name" value="Hfi1/Tada1"/>
</dbReference>
<evidence type="ECO:0000256" key="1">
    <source>
        <dbReference type="ARBA" id="ARBA00004123"/>
    </source>
</evidence>
<protein>
    <submittedName>
        <fullName evidence="5">Uncharacterized protein</fullName>
    </submittedName>
</protein>
<gene>
    <name evidence="5" type="ORF">M9Y10_045028</name>
</gene>
<evidence type="ECO:0000256" key="3">
    <source>
        <dbReference type="ARBA" id="ARBA00023163"/>
    </source>
</evidence>
<dbReference type="PANTHER" id="PTHR21277:SF5">
    <property type="entry name" value="TRANSCRIPTIONAL ADAPTER 1"/>
    <property type="match status" value="1"/>
</dbReference>
<evidence type="ECO:0000313" key="6">
    <source>
        <dbReference type="Proteomes" id="UP001470230"/>
    </source>
</evidence>
<proteinExistence type="predicted"/>
<comment type="caution">
    <text evidence="5">The sequence shown here is derived from an EMBL/GenBank/DDBJ whole genome shotgun (WGS) entry which is preliminary data.</text>
</comment>
<keyword evidence="2" id="KW-0805">Transcription regulation</keyword>